<dbReference type="EMBL" id="FMKA01000016">
    <property type="protein sequence ID" value="SCP98065.1"/>
    <property type="molecule type" value="Genomic_DNA"/>
</dbReference>
<organism evidence="7 8">
    <name type="scientific">Anaerobium acetethylicum</name>
    <dbReference type="NCBI Taxonomy" id="1619234"/>
    <lineage>
        <taxon>Bacteria</taxon>
        <taxon>Bacillati</taxon>
        <taxon>Bacillota</taxon>
        <taxon>Clostridia</taxon>
        <taxon>Lachnospirales</taxon>
        <taxon>Lachnospiraceae</taxon>
        <taxon>Anaerobium</taxon>
    </lineage>
</organism>
<dbReference type="PANTHER" id="PTHR30627">
    <property type="entry name" value="PEPTIDOGLYCAN D,D-TRANSPEPTIDASE"/>
    <property type="match status" value="1"/>
</dbReference>
<gene>
    <name evidence="7" type="ORF">SAMN05421730_101634</name>
</gene>
<evidence type="ECO:0000256" key="4">
    <source>
        <dbReference type="SAM" id="MobiDB-lite"/>
    </source>
</evidence>
<dbReference type="InterPro" id="IPR001460">
    <property type="entry name" value="PCN-bd_Tpept"/>
</dbReference>
<dbReference type="Pfam" id="PF00905">
    <property type="entry name" value="Transpeptidase"/>
    <property type="match status" value="1"/>
</dbReference>
<sequence length="672" mass="73913">MKNKAVKVKKFTRRMQKKLAVLFIMIMLALIGLAMRITQIHAQNGEKYAKQVLSQQEYDSRTLPYKRGDIVDRKGTVIATSEKVYNVIVDCKLINSDEDYVEPTIAALIKCFDVEEAVLREALATRADSHYYVMKKQLSYEEIQDFVVLMNDKENNPDIKGVWFEEEYLRKYPYSTLASDLIGFTAKDNVGYWGIEEYYSETLNGTNGREYGYLNDDSNLERTIKPATDGNTVVSTIDVNIQNIVEKHIKIFNETHNFDESGLGSKNTAVIIMDPDTGEILAEASYPDFNLNEPYDLSSLYTEEEVNAMSSETKMETLNALWRNYCISDTFEPGSTAKPFTVAAGLETGKLTGNETYVCDGSETVSGSKIRCVKRTGHGLETIEQAIMNSCNDALMQMSYAIGIDTFAKYQSVFGFGKKTNVDLPGEVNAANLMYTADTMTAVDLATNSFGQNFNVTMTQLAAGFSSLINGGYYFQPHVVNKILDANGGTVKTINPVLQKQTISLATSEKVKHYLYMTVQEGTGKSAKVDGYSMGGKTGTAEKTPRGQGNYLVSFIGFAPADKPEVVIYVVIDEPNIENQAQSSMATNLAKDIMTEVLPYMNIFPDQETAAEAEAAEAAEPAAGGTEAATETQAETPAGESETPASQNQGSAEENLDPETGESLDPNASIFE</sequence>
<evidence type="ECO:0000256" key="2">
    <source>
        <dbReference type="ARBA" id="ARBA00007171"/>
    </source>
</evidence>
<dbReference type="PANTHER" id="PTHR30627:SF1">
    <property type="entry name" value="PEPTIDOGLYCAN D,D-TRANSPEPTIDASE FTSI"/>
    <property type="match status" value="1"/>
</dbReference>
<protein>
    <submittedName>
        <fullName evidence="7">Stage V sporulation protein D (Sporulation-specific penicillin-binding protein)</fullName>
    </submittedName>
</protein>
<evidence type="ECO:0000259" key="6">
    <source>
        <dbReference type="Pfam" id="PF03717"/>
    </source>
</evidence>
<dbReference type="STRING" id="1619234.SAMN05421730_101634"/>
<name>A0A1D3TVC3_9FIRM</name>
<proteinExistence type="inferred from homology"/>
<evidence type="ECO:0000313" key="7">
    <source>
        <dbReference type="EMBL" id="SCP98065.1"/>
    </source>
</evidence>
<feature type="compositionally biased region" description="Polar residues" evidence="4">
    <location>
        <begin position="643"/>
        <end position="652"/>
    </location>
</feature>
<dbReference type="SUPFAM" id="SSF56601">
    <property type="entry name" value="beta-lactamase/transpeptidase-like"/>
    <property type="match status" value="1"/>
</dbReference>
<accession>A0A1D3TVC3</accession>
<comment type="subcellular location">
    <subcellularLocation>
        <location evidence="1">Membrane</location>
    </subcellularLocation>
</comment>
<comment type="similarity">
    <text evidence="2">Belongs to the transpeptidase family.</text>
</comment>
<dbReference type="InterPro" id="IPR050515">
    <property type="entry name" value="Beta-lactam/transpept"/>
</dbReference>
<evidence type="ECO:0000313" key="8">
    <source>
        <dbReference type="Proteomes" id="UP000199315"/>
    </source>
</evidence>
<keyword evidence="3" id="KW-0472">Membrane</keyword>
<dbReference type="AlphaFoldDB" id="A0A1D3TVC3"/>
<dbReference type="GO" id="GO:0005886">
    <property type="term" value="C:plasma membrane"/>
    <property type="evidence" value="ECO:0007669"/>
    <property type="project" value="TreeGrafter"/>
</dbReference>
<dbReference type="GO" id="GO:0008658">
    <property type="term" value="F:penicillin binding"/>
    <property type="evidence" value="ECO:0007669"/>
    <property type="project" value="InterPro"/>
</dbReference>
<reference evidence="7 8" key="1">
    <citation type="submission" date="2016-09" db="EMBL/GenBank/DDBJ databases">
        <authorList>
            <person name="Capua I."/>
            <person name="De Benedictis P."/>
            <person name="Joannis T."/>
            <person name="Lombin L.H."/>
            <person name="Cattoli G."/>
        </authorList>
    </citation>
    <scope>NUCLEOTIDE SEQUENCE [LARGE SCALE GENOMIC DNA]</scope>
    <source>
        <strain evidence="7 8">GluBS11</strain>
    </source>
</reference>
<evidence type="ECO:0000256" key="1">
    <source>
        <dbReference type="ARBA" id="ARBA00004370"/>
    </source>
</evidence>
<dbReference type="Pfam" id="PF03717">
    <property type="entry name" value="PBP_dimer"/>
    <property type="match status" value="1"/>
</dbReference>
<evidence type="ECO:0000259" key="5">
    <source>
        <dbReference type="Pfam" id="PF00905"/>
    </source>
</evidence>
<evidence type="ECO:0000256" key="3">
    <source>
        <dbReference type="ARBA" id="ARBA00023136"/>
    </source>
</evidence>
<feature type="compositionally biased region" description="Low complexity" evidence="4">
    <location>
        <begin position="618"/>
        <end position="640"/>
    </location>
</feature>
<dbReference type="Gene3D" id="3.90.1310.10">
    <property type="entry name" value="Penicillin-binding protein 2a (Domain 2)"/>
    <property type="match status" value="1"/>
</dbReference>
<dbReference type="InterPro" id="IPR036138">
    <property type="entry name" value="PBP_dimer_sf"/>
</dbReference>
<dbReference type="InterPro" id="IPR012338">
    <property type="entry name" value="Beta-lactam/transpept-like"/>
</dbReference>
<feature type="domain" description="Penicillin-binding protein dimerisation" evidence="6">
    <location>
        <begin position="66"/>
        <end position="222"/>
    </location>
</feature>
<dbReference type="GO" id="GO:0071555">
    <property type="term" value="P:cell wall organization"/>
    <property type="evidence" value="ECO:0007669"/>
    <property type="project" value="TreeGrafter"/>
</dbReference>
<dbReference type="Proteomes" id="UP000199315">
    <property type="component" value="Unassembled WGS sequence"/>
</dbReference>
<feature type="domain" description="Penicillin-binding protein transpeptidase" evidence="5">
    <location>
        <begin position="269"/>
        <end position="594"/>
    </location>
</feature>
<keyword evidence="8" id="KW-1185">Reference proteome</keyword>
<dbReference type="Gene3D" id="3.40.710.10">
    <property type="entry name" value="DD-peptidase/beta-lactamase superfamily"/>
    <property type="match status" value="1"/>
</dbReference>
<dbReference type="SUPFAM" id="SSF56519">
    <property type="entry name" value="Penicillin binding protein dimerisation domain"/>
    <property type="match status" value="1"/>
</dbReference>
<dbReference type="InterPro" id="IPR005311">
    <property type="entry name" value="PBP_dimer"/>
</dbReference>
<feature type="region of interest" description="Disordered" evidence="4">
    <location>
        <begin position="610"/>
        <end position="672"/>
    </location>
</feature>